<dbReference type="GO" id="GO:0005829">
    <property type="term" value="C:cytosol"/>
    <property type="evidence" value="ECO:0007669"/>
    <property type="project" value="TreeGrafter"/>
</dbReference>
<feature type="compositionally biased region" description="Basic and acidic residues" evidence="4">
    <location>
        <begin position="248"/>
        <end position="258"/>
    </location>
</feature>
<comment type="similarity">
    <text evidence="3">Belongs to the RimP family.</text>
</comment>
<dbReference type="AlphaFoldDB" id="A0A238LC15"/>
<dbReference type="Gene3D" id="2.30.30.180">
    <property type="entry name" value="Ribosome maturation factor RimP, C-terminal domain"/>
    <property type="match status" value="1"/>
</dbReference>
<dbReference type="PANTHER" id="PTHR33867">
    <property type="entry name" value="RIBOSOME MATURATION FACTOR RIMP"/>
    <property type="match status" value="1"/>
</dbReference>
<name>A0A238LC15_9RHOB</name>
<dbReference type="InterPro" id="IPR003728">
    <property type="entry name" value="Ribosome_maturation_RimP"/>
</dbReference>
<evidence type="ECO:0000256" key="1">
    <source>
        <dbReference type="ARBA" id="ARBA00022490"/>
    </source>
</evidence>
<dbReference type="EMBL" id="FXZK01000001">
    <property type="protein sequence ID" value="SMY07122.1"/>
    <property type="molecule type" value="Genomic_DNA"/>
</dbReference>
<dbReference type="Gene3D" id="3.30.300.70">
    <property type="entry name" value="RimP-like superfamily, N-terminal"/>
    <property type="match status" value="1"/>
</dbReference>
<feature type="domain" description="Ribosome maturation factor RimP N-terminal" evidence="5">
    <location>
        <begin position="66"/>
        <end position="138"/>
    </location>
</feature>
<evidence type="ECO:0000256" key="4">
    <source>
        <dbReference type="SAM" id="MobiDB-lite"/>
    </source>
</evidence>
<accession>A0A238LC15</accession>
<protein>
    <recommendedName>
        <fullName evidence="3">Ribosome maturation factor RimP</fullName>
    </recommendedName>
</protein>
<dbReference type="GO" id="GO:0000028">
    <property type="term" value="P:ribosomal small subunit assembly"/>
    <property type="evidence" value="ECO:0007669"/>
    <property type="project" value="TreeGrafter"/>
</dbReference>
<dbReference type="InterPro" id="IPR028998">
    <property type="entry name" value="RimP_C"/>
</dbReference>
<organism evidence="7 8">
    <name type="scientific">Flavimaricola marinus</name>
    <dbReference type="NCBI Taxonomy" id="1819565"/>
    <lineage>
        <taxon>Bacteria</taxon>
        <taxon>Pseudomonadati</taxon>
        <taxon>Pseudomonadota</taxon>
        <taxon>Alphaproteobacteria</taxon>
        <taxon>Rhodobacterales</taxon>
        <taxon>Paracoccaceae</taxon>
        <taxon>Flavimaricola</taxon>
    </lineage>
</organism>
<proteinExistence type="inferred from homology"/>
<sequence length="258" mass="28548">MALADSTGFPYMQINSGVLASTPSAHRKFSRAARPFFCACDSSLAKEPMSNDLIAKAAIDRRIADIVQPVIEDLGFELVRVRLMTGKDSILQIMAQRPDGGIEVDECATISTAVSAVLDVEDPIVEAYTLEISSPGIDRPLTRLKDFDLWAGNEAKLETTEMIGGRRRFKGELVGTEGEEVLIEIDEHGQDLTIGLKFEWLSDAKLVLTDELIREVLRGRKDKGQIDEAQFDEVQTIIDGDDDDDDDDRAKPRKGEIH</sequence>
<evidence type="ECO:0000313" key="7">
    <source>
        <dbReference type="EMBL" id="SMY07122.1"/>
    </source>
</evidence>
<feature type="domain" description="Ribosome maturation factor RimP C-terminal" evidence="6">
    <location>
        <begin position="141"/>
        <end position="209"/>
    </location>
</feature>
<dbReference type="InterPro" id="IPR028989">
    <property type="entry name" value="RimP_N"/>
</dbReference>
<keyword evidence="8" id="KW-1185">Reference proteome</keyword>
<dbReference type="FunFam" id="3.30.300.70:FF:000001">
    <property type="entry name" value="Ribosome maturation factor RimP"/>
    <property type="match status" value="1"/>
</dbReference>
<dbReference type="InterPro" id="IPR035956">
    <property type="entry name" value="RimP_N_sf"/>
</dbReference>
<gene>
    <name evidence="3 7" type="primary">rimP</name>
    <name evidence="7" type="ORF">LOM8899_01254</name>
</gene>
<evidence type="ECO:0000259" key="6">
    <source>
        <dbReference type="Pfam" id="PF17384"/>
    </source>
</evidence>
<dbReference type="Pfam" id="PF02576">
    <property type="entry name" value="RimP_N"/>
    <property type="match status" value="1"/>
</dbReference>
<dbReference type="Proteomes" id="UP000201613">
    <property type="component" value="Unassembled WGS sequence"/>
</dbReference>
<dbReference type="NCBIfam" id="NF000932">
    <property type="entry name" value="PRK00092.2-5"/>
    <property type="match status" value="1"/>
</dbReference>
<keyword evidence="1 3" id="KW-0963">Cytoplasm</keyword>
<dbReference type="GO" id="GO:0006412">
    <property type="term" value="P:translation"/>
    <property type="evidence" value="ECO:0007669"/>
    <property type="project" value="TreeGrafter"/>
</dbReference>
<evidence type="ECO:0000259" key="5">
    <source>
        <dbReference type="Pfam" id="PF02576"/>
    </source>
</evidence>
<dbReference type="HAMAP" id="MF_01077">
    <property type="entry name" value="RimP"/>
    <property type="match status" value="1"/>
</dbReference>
<dbReference type="SUPFAM" id="SSF75420">
    <property type="entry name" value="YhbC-like, N-terminal domain"/>
    <property type="match status" value="1"/>
</dbReference>
<dbReference type="CDD" id="cd01734">
    <property type="entry name" value="YlxS_C"/>
    <property type="match status" value="1"/>
</dbReference>
<keyword evidence="2 3" id="KW-0690">Ribosome biogenesis</keyword>
<comment type="function">
    <text evidence="3">Required for maturation of 30S ribosomal subunits.</text>
</comment>
<dbReference type="SUPFAM" id="SSF74942">
    <property type="entry name" value="YhbC-like, C-terminal domain"/>
    <property type="match status" value="1"/>
</dbReference>
<reference evidence="7 8" key="1">
    <citation type="submission" date="2017-05" db="EMBL/GenBank/DDBJ databases">
        <authorList>
            <person name="Song R."/>
            <person name="Chenine A.L."/>
            <person name="Ruprecht R.M."/>
        </authorList>
    </citation>
    <scope>NUCLEOTIDE SEQUENCE [LARGE SCALE GENOMIC DNA]</scope>
    <source>
        <strain evidence="7 8">CECT 8899</strain>
    </source>
</reference>
<comment type="subcellular location">
    <subcellularLocation>
        <location evidence="3">Cytoplasm</location>
    </subcellularLocation>
</comment>
<dbReference type="PANTHER" id="PTHR33867:SF1">
    <property type="entry name" value="RIBOSOME MATURATION FACTOR RIMP"/>
    <property type="match status" value="1"/>
</dbReference>
<dbReference type="Pfam" id="PF17384">
    <property type="entry name" value="DUF150_C"/>
    <property type="match status" value="1"/>
</dbReference>
<evidence type="ECO:0000256" key="3">
    <source>
        <dbReference type="HAMAP-Rule" id="MF_01077"/>
    </source>
</evidence>
<evidence type="ECO:0000256" key="2">
    <source>
        <dbReference type="ARBA" id="ARBA00022517"/>
    </source>
</evidence>
<evidence type="ECO:0000313" key="8">
    <source>
        <dbReference type="Proteomes" id="UP000201613"/>
    </source>
</evidence>
<feature type="region of interest" description="Disordered" evidence="4">
    <location>
        <begin position="231"/>
        <end position="258"/>
    </location>
</feature>
<dbReference type="InterPro" id="IPR036847">
    <property type="entry name" value="RimP_C_sf"/>
</dbReference>